<protein>
    <submittedName>
        <fullName evidence="3">Uncharacterized protein</fullName>
    </submittedName>
</protein>
<keyword evidence="4" id="KW-1185">Reference proteome</keyword>
<sequence length="212" mass="22784">MLRVVVLPLIWGLNARKSLTCLKYETCRGCASEGKVGAGHGTHTTPTRANESPLDDRNVLLHGNRFSLLRDILETHDDPVTNIIAGETPNTAEFQHLSHMQDLNAEVAEFKSMVSTIISMVKQRTPSAVTPSIPLVGAHGLMSCSRSPVSVLSNPPLAAANKSFIPMPGSAIASLFPCVDKRPAGGRLGNVCRVSKCSDIGMVKEPRNYCQP</sequence>
<evidence type="ECO:0000256" key="1">
    <source>
        <dbReference type="SAM" id="MobiDB-lite"/>
    </source>
</evidence>
<evidence type="ECO:0000313" key="4">
    <source>
        <dbReference type="Proteomes" id="UP001066276"/>
    </source>
</evidence>
<evidence type="ECO:0000313" key="3">
    <source>
        <dbReference type="EMBL" id="KAJ1131189.1"/>
    </source>
</evidence>
<feature type="region of interest" description="Disordered" evidence="1">
    <location>
        <begin position="35"/>
        <end position="54"/>
    </location>
</feature>
<feature type="chain" id="PRO_5043764944" evidence="2">
    <location>
        <begin position="16"/>
        <end position="212"/>
    </location>
</feature>
<keyword evidence="2" id="KW-0732">Signal</keyword>
<reference evidence="3" key="1">
    <citation type="journal article" date="2022" name="bioRxiv">
        <title>Sequencing and chromosome-scale assembly of the giantPleurodeles waltlgenome.</title>
        <authorList>
            <person name="Brown T."/>
            <person name="Elewa A."/>
            <person name="Iarovenko S."/>
            <person name="Subramanian E."/>
            <person name="Araus A.J."/>
            <person name="Petzold A."/>
            <person name="Susuki M."/>
            <person name="Suzuki K.-i.T."/>
            <person name="Hayashi T."/>
            <person name="Toyoda A."/>
            <person name="Oliveira C."/>
            <person name="Osipova E."/>
            <person name="Leigh N.D."/>
            <person name="Simon A."/>
            <person name="Yun M.H."/>
        </authorList>
    </citation>
    <scope>NUCLEOTIDE SEQUENCE</scope>
    <source>
        <strain evidence="3">20211129_DDA</strain>
        <tissue evidence="3">Liver</tissue>
    </source>
</reference>
<organism evidence="3 4">
    <name type="scientific">Pleurodeles waltl</name>
    <name type="common">Iberian ribbed newt</name>
    <dbReference type="NCBI Taxonomy" id="8319"/>
    <lineage>
        <taxon>Eukaryota</taxon>
        <taxon>Metazoa</taxon>
        <taxon>Chordata</taxon>
        <taxon>Craniata</taxon>
        <taxon>Vertebrata</taxon>
        <taxon>Euteleostomi</taxon>
        <taxon>Amphibia</taxon>
        <taxon>Batrachia</taxon>
        <taxon>Caudata</taxon>
        <taxon>Salamandroidea</taxon>
        <taxon>Salamandridae</taxon>
        <taxon>Pleurodelinae</taxon>
        <taxon>Pleurodeles</taxon>
    </lineage>
</organism>
<dbReference type="Proteomes" id="UP001066276">
    <property type="component" value="Chromosome 7"/>
</dbReference>
<dbReference type="AlphaFoldDB" id="A0AAV7PTI3"/>
<evidence type="ECO:0000256" key="2">
    <source>
        <dbReference type="SAM" id="SignalP"/>
    </source>
</evidence>
<accession>A0AAV7PTI3</accession>
<gene>
    <name evidence="3" type="ORF">NDU88_009528</name>
</gene>
<dbReference type="EMBL" id="JANPWB010000011">
    <property type="protein sequence ID" value="KAJ1131189.1"/>
    <property type="molecule type" value="Genomic_DNA"/>
</dbReference>
<feature type="signal peptide" evidence="2">
    <location>
        <begin position="1"/>
        <end position="15"/>
    </location>
</feature>
<proteinExistence type="predicted"/>
<comment type="caution">
    <text evidence="3">The sequence shown here is derived from an EMBL/GenBank/DDBJ whole genome shotgun (WGS) entry which is preliminary data.</text>
</comment>
<name>A0AAV7PTI3_PLEWA</name>